<dbReference type="Proteomes" id="UP001348817">
    <property type="component" value="Chromosome"/>
</dbReference>
<protein>
    <recommendedName>
        <fullName evidence="4">Outer membrane protein beta-barrel domain-containing protein</fullName>
    </recommendedName>
</protein>
<accession>A0AAU9CLC4</accession>
<reference evidence="2 3" key="1">
    <citation type="submission" date="2021-12" db="EMBL/GenBank/DDBJ databases">
        <title>Genome sequencing of bacteria with rrn-lacking chromosome and rrn-plasmid.</title>
        <authorList>
            <person name="Anda M."/>
            <person name="Iwasaki W."/>
        </authorList>
    </citation>
    <scope>NUCLEOTIDE SEQUENCE [LARGE SCALE GENOMIC DNA]</scope>
    <source>
        <strain evidence="2 3">DSM 100852</strain>
    </source>
</reference>
<keyword evidence="1" id="KW-0732">Signal</keyword>
<dbReference type="KEGG" id="fax:FUAX_11740"/>
<dbReference type="AlphaFoldDB" id="A0AAU9CLC4"/>
<sequence length="243" mass="27561">MRRLLFIAIFIATQTALFAGTGHTIKGEPKQEQNPIANETTSVGSEFTAGTKTSLGYKKQDSELFQDLDQNYDNQLGFILNGLDPKGVIFKLGHRRSKFRFQASNFSFRKTTNEDSDPETEEYDYRIDLGVGIELRRQLSSRVQFFYGADLIYSYNKIGWEKTTPDTETFESVKNNSIGIAGVLGAEYLIGQRFSISAEYSPRIAFSNMKREDSEDTRYGESSTVKTTLADDSILNFLISYRF</sequence>
<dbReference type="InterPro" id="IPR011250">
    <property type="entry name" value="OMP/PagP_B-barrel"/>
</dbReference>
<proteinExistence type="predicted"/>
<dbReference type="EMBL" id="AP025314">
    <property type="protein sequence ID" value="BDD08742.1"/>
    <property type="molecule type" value="Genomic_DNA"/>
</dbReference>
<name>A0AAU9CLC4_9BACT</name>
<dbReference type="SUPFAM" id="SSF56925">
    <property type="entry name" value="OMPA-like"/>
    <property type="match status" value="1"/>
</dbReference>
<organism evidence="2 3">
    <name type="scientific">Fulvitalea axinellae</name>
    <dbReference type="NCBI Taxonomy" id="1182444"/>
    <lineage>
        <taxon>Bacteria</taxon>
        <taxon>Pseudomonadati</taxon>
        <taxon>Bacteroidota</taxon>
        <taxon>Cytophagia</taxon>
        <taxon>Cytophagales</taxon>
        <taxon>Persicobacteraceae</taxon>
        <taxon>Fulvitalea</taxon>
    </lineage>
</organism>
<feature type="signal peptide" evidence="1">
    <location>
        <begin position="1"/>
        <end position="19"/>
    </location>
</feature>
<gene>
    <name evidence="2" type="ORF">FUAX_11740</name>
</gene>
<evidence type="ECO:0000313" key="2">
    <source>
        <dbReference type="EMBL" id="BDD08742.1"/>
    </source>
</evidence>
<feature type="chain" id="PRO_5043998089" description="Outer membrane protein beta-barrel domain-containing protein" evidence="1">
    <location>
        <begin position="20"/>
        <end position="243"/>
    </location>
</feature>
<evidence type="ECO:0008006" key="4">
    <source>
        <dbReference type="Google" id="ProtNLM"/>
    </source>
</evidence>
<keyword evidence="3" id="KW-1185">Reference proteome</keyword>
<dbReference type="Gene3D" id="2.40.160.20">
    <property type="match status" value="1"/>
</dbReference>
<evidence type="ECO:0000313" key="3">
    <source>
        <dbReference type="Proteomes" id="UP001348817"/>
    </source>
</evidence>
<evidence type="ECO:0000256" key="1">
    <source>
        <dbReference type="SAM" id="SignalP"/>
    </source>
</evidence>
<dbReference type="RefSeq" id="WP_338393980.1">
    <property type="nucleotide sequence ID" value="NZ_AP025314.1"/>
</dbReference>